<dbReference type="EMBL" id="JAQIZZ010000007">
    <property type="protein sequence ID" value="KAJ5533033.1"/>
    <property type="molecule type" value="Genomic_DNA"/>
</dbReference>
<proteinExistence type="inferred from homology"/>
<dbReference type="Proteomes" id="UP001220324">
    <property type="component" value="Unassembled WGS sequence"/>
</dbReference>
<dbReference type="SUPFAM" id="SSF48371">
    <property type="entry name" value="ARM repeat"/>
    <property type="match status" value="1"/>
</dbReference>
<dbReference type="PANTHER" id="PTHR14387:SF0">
    <property type="entry name" value="DUF2428 DOMAIN-CONTAINING PROTEIN"/>
    <property type="match status" value="1"/>
</dbReference>
<evidence type="ECO:0000313" key="7">
    <source>
        <dbReference type="EMBL" id="KAJ5533033.1"/>
    </source>
</evidence>
<evidence type="ECO:0000256" key="1">
    <source>
        <dbReference type="ARBA" id="ARBA00010409"/>
    </source>
</evidence>
<keyword evidence="2" id="KW-0819">tRNA processing</keyword>
<dbReference type="Pfam" id="PF26523">
    <property type="entry name" value="Trm732_C"/>
    <property type="match status" value="1"/>
</dbReference>
<evidence type="ECO:0000256" key="2">
    <source>
        <dbReference type="ARBA" id="ARBA00022694"/>
    </source>
</evidence>
<accession>A0AAD6CQ92</accession>
<reference evidence="7 8" key="1">
    <citation type="journal article" date="2023" name="IMA Fungus">
        <title>Comparative genomic study of the Penicillium genus elucidates a diverse pangenome and 15 lateral gene transfer events.</title>
        <authorList>
            <person name="Petersen C."/>
            <person name="Sorensen T."/>
            <person name="Nielsen M.R."/>
            <person name="Sondergaard T.E."/>
            <person name="Sorensen J.L."/>
            <person name="Fitzpatrick D.A."/>
            <person name="Frisvad J.C."/>
            <person name="Nielsen K.L."/>
        </authorList>
    </citation>
    <scope>NUCLEOTIDE SEQUENCE [LARGE SCALE GENOMIC DNA]</scope>
    <source>
        <strain evidence="7 8">IBT 35679</strain>
    </source>
</reference>
<dbReference type="InterPro" id="IPR016024">
    <property type="entry name" value="ARM-type_fold"/>
</dbReference>
<name>A0AAD6CQ92_9EURO</name>
<dbReference type="InterPro" id="IPR019442">
    <property type="entry name" value="THADA/TRM732_DUF2428"/>
</dbReference>
<evidence type="ECO:0000259" key="5">
    <source>
        <dbReference type="Pfam" id="PF25150"/>
    </source>
</evidence>
<sequence>MDVIAQNIEILSEKTLRDIAKGPLIKFTLTCDDQEQVNRVWQSLSKTLSSPSLDHLHTTAACNAASAFLDAAAKSPIKDTKQLALSPEVWLAVFNVFMTRYEDVRPKPLKQLLASLTTILVKHYKGETRIMVQNAVLQSILPCIILGEPRSRLKGSLVCLEMFIRKGAISPSELIPLVKSWLVESRDQWVPFFKKDQDAIYPGMSDPTIMSSEPSEEVAGRILVLGLLTQTNNRGMAGTSGNILAAFLQKLKAESPEKQMSGIWIHPARHMLLQNLDSVEVLSIQIMEPIFNSDPAGFLPFVETLPLRSLIAGDMTEGSQSEYMLLFVSLQVGKKVNLVHDDYDSSKKASSNNLVLKSEVIGNFLLHRDPTIRVAALSLLITAFSTSKPFTKAATSAILRGLPSMHADSDAFSRGEIMSLTRKFIIRLKSGILPEEGASATPKTKIGNGPTTSPESDSETKRFLGDYVDFIQSDLCVTASYPRHITALKALKLLLESGLDGRTTPNLIKSEVQTRWNIHLEVFDSRLLRLLVDLLLDPFEEVRQTSLLIINLFPSDILIGGLSDDAGPVGMRLTDALTRAETLASKTSRADHADTVARLYHIFFSAAPSQAAIETTNDWWATKYSVVDTILSRLEERLSSPKGLFNSAMQQAPLHGYMSGLRYIILVPDFYSHISVESNPSTWKSIHDRIVSICDSVWQEVKPVLCIDSPEGHSDQPLEDFEVGPKDILSYSWRSLRESSLLLHATMTNITYGPAGDQGLQRADFENVGRVSFTQLAELRHRGAFSTVSTTFATCCQRCTDSKDASIQELPVLWYQEAKSTIFESAAKLTRRSAGLPALVTGVLCSSPGTPFFKQAFNELYEISRLPVDYDKDQQYLRLPQVHAMNCLKDIFVNNKLGPHTEAFIMPALTLSAERIGSPIWNLRNSGLMLFRALLVRMCRFVLGTGAGFGGISGSEPGSKISFPKYPGLLELLSSLLAPTAGTTVEGTDIVTERIFPALELIGEKVPTFDDDDTMLRGLVLEHFKSPVWAIREHAARVYASLLTRTNILKDSCDLVDLLKGEITENYLHGTVLCIQYSLRRFAASTDVFWTSQLDELMATIRHVLATVFPLARSPFVATALVEILNDTLERGVKTNVEEHIVSFITSVFEEHDLTGVLSDVFDASQRGWNLQSGTRACSLFRRALTWCKILNSFASHDWRSMPSFFNGVAAFDADAANWIIERLQETLGEKGIYHKPLADLYSSVIIGDYTSDVKTVAASSLASILEHLLSCQVKSIPELALPCDKLMQNFRPDLAIEEWNRQATDAELRLQGCLLAIQVISSGDQNMSAFKSTLHSWAIKLRSALSEETEFTTRYAAVMSIQSFSLGLRPTGSSPRVDGPLLDIYLILYDMLNDDDEELRDIAASTASWVLSYSSVSPRTAVALGPLNASSLLATFITDHYSDSPQLARRVIRYLTGQNQRISGSDEQTQLVSVADLVAEYCQESTVLFVEEKQNLFIDDVREIDVWSKALVHLHKGAYPETLVRQFSNWVSEGLEYLSKRVSQEAGQDGLLGWVSKPESFTLGVRIISISAALASDGFAAPQYLDVNPSILKQQLQKLFDAGRGASVHDDWLLRITSGMNSSV</sequence>
<organism evidence="7 8">
    <name type="scientific">Penicillium frequentans</name>
    <dbReference type="NCBI Taxonomy" id="3151616"/>
    <lineage>
        <taxon>Eukaryota</taxon>
        <taxon>Fungi</taxon>
        <taxon>Dikarya</taxon>
        <taxon>Ascomycota</taxon>
        <taxon>Pezizomycotina</taxon>
        <taxon>Eurotiomycetes</taxon>
        <taxon>Eurotiomycetidae</taxon>
        <taxon>Eurotiales</taxon>
        <taxon>Aspergillaceae</taxon>
        <taxon>Penicillium</taxon>
    </lineage>
</organism>
<comment type="caution">
    <text evidence="7">The sequence shown here is derived from an EMBL/GenBank/DDBJ whole genome shotgun (WGS) entry which is preliminary data.</text>
</comment>
<gene>
    <name evidence="7" type="ORF">N7494_009585</name>
</gene>
<keyword evidence="8" id="KW-1185">Reference proteome</keyword>
<feature type="region of interest" description="Disordered" evidence="3">
    <location>
        <begin position="437"/>
        <end position="459"/>
    </location>
</feature>
<dbReference type="InterPro" id="IPR051954">
    <property type="entry name" value="tRNA_methyltransferase_THADA"/>
</dbReference>
<evidence type="ECO:0000313" key="8">
    <source>
        <dbReference type="Proteomes" id="UP001220324"/>
    </source>
</evidence>
<dbReference type="GO" id="GO:0005829">
    <property type="term" value="C:cytosol"/>
    <property type="evidence" value="ECO:0007669"/>
    <property type="project" value="TreeGrafter"/>
</dbReference>
<dbReference type="InterPro" id="IPR056843">
    <property type="entry name" value="THADA-like_TPR"/>
</dbReference>
<protein>
    <submittedName>
        <fullName evidence="7">Armadillo-like helical</fullName>
    </submittedName>
</protein>
<evidence type="ECO:0000259" key="6">
    <source>
        <dbReference type="Pfam" id="PF25151"/>
    </source>
</evidence>
<feature type="domain" description="tRNA (32-2'-O)-methyltransferase regulator THADA-like TPR repeats region" evidence="5">
    <location>
        <begin position="263"/>
        <end position="544"/>
    </location>
</feature>
<dbReference type="Pfam" id="PF25150">
    <property type="entry name" value="TPR_Trm732"/>
    <property type="match status" value="1"/>
</dbReference>
<dbReference type="Pfam" id="PF10350">
    <property type="entry name" value="DUF2428"/>
    <property type="match status" value="1"/>
</dbReference>
<dbReference type="GO" id="GO:0030488">
    <property type="term" value="P:tRNA methylation"/>
    <property type="evidence" value="ECO:0007669"/>
    <property type="project" value="TreeGrafter"/>
</dbReference>
<evidence type="ECO:0000259" key="4">
    <source>
        <dbReference type="Pfam" id="PF10350"/>
    </source>
</evidence>
<dbReference type="Pfam" id="PF25151">
    <property type="entry name" value="TPR_Trm732_C"/>
    <property type="match status" value="1"/>
</dbReference>
<feature type="domain" description="tRNA (32-2'-O)-methyltransferase regulator THADA-like C-terminal TPR repeats region" evidence="6">
    <location>
        <begin position="924"/>
        <end position="1077"/>
    </location>
</feature>
<dbReference type="PANTHER" id="PTHR14387">
    <property type="entry name" value="THADA/DEATH RECEPTOR INTERACTING PROTEIN"/>
    <property type="match status" value="1"/>
</dbReference>
<feature type="domain" description="DUF2428" evidence="4">
    <location>
        <begin position="686"/>
        <end position="922"/>
    </location>
</feature>
<dbReference type="InterPro" id="IPR056842">
    <property type="entry name" value="THADA-like_TPR_C"/>
</dbReference>
<comment type="similarity">
    <text evidence="1">Belongs to the THADA family.</text>
</comment>
<evidence type="ECO:0000256" key="3">
    <source>
        <dbReference type="SAM" id="MobiDB-lite"/>
    </source>
</evidence>